<dbReference type="PIRSF" id="PIRSF000368">
    <property type="entry name" value="NrdG"/>
    <property type="match status" value="1"/>
</dbReference>
<organism evidence="13 14">
    <name type="scientific">Vibrio parahaemolyticus</name>
    <dbReference type="NCBI Taxonomy" id="670"/>
    <lineage>
        <taxon>Bacteria</taxon>
        <taxon>Pseudomonadati</taxon>
        <taxon>Pseudomonadota</taxon>
        <taxon>Gammaproteobacteria</taxon>
        <taxon>Vibrionales</taxon>
        <taxon>Vibrionaceae</taxon>
        <taxon>Vibrio</taxon>
    </lineage>
</organism>
<protein>
    <recommendedName>
        <fullName evidence="4 12">Anaerobic ribonucleoside-triphosphate reductase-activating protein</fullName>
        <ecNumber evidence="12">1.97.1.-</ecNumber>
    </recommendedName>
</protein>
<keyword evidence="9" id="KW-0408">Iron</keyword>
<dbReference type="InterPro" id="IPR012837">
    <property type="entry name" value="NrdG"/>
</dbReference>
<dbReference type="InterPro" id="IPR007197">
    <property type="entry name" value="rSAM"/>
</dbReference>
<evidence type="ECO:0000256" key="11">
    <source>
        <dbReference type="ARBA" id="ARBA00047365"/>
    </source>
</evidence>
<evidence type="ECO:0000256" key="6">
    <source>
        <dbReference type="ARBA" id="ARBA00022691"/>
    </source>
</evidence>
<evidence type="ECO:0000256" key="4">
    <source>
        <dbReference type="ARBA" id="ARBA00014281"/>
    </source>
</evidence>
<comment type="function">
    <text evidence="2 12">Activation of anaerobic ribonucleoside-triphosphate reductase under anaerobic conditions by generation of an organic free radical, using S-adenosylmethionine and reduced flavodoxin as cosubstrates to produce 5'-deoxy-adenosine.</text>
</comment>
<dbReference type="EMBL" id="JAUHGG010000003">
    <property type="protein sequence ID" value="MDS1821654.1"/>
    <property type="molecule type" value="Genomic_DNA"/>
</dbReference>
<comment type="similarity">
    <text evidence="3 12">Belongs to the organic radical-activating enzymes family.</text>
</comment>
<evidence type="ECO:0000256" key="12">
    <source>
        <dbReference type="PIRNR" id="PIRNR000368"/>
    </source>
</evidence>
<evidence type="ECO:0000256" key="7">
    <source>
        <dbReference type="ARBA" id="ARBA00022723"/>
    </source>
</evidence>
<dbReference type="Proteomes" id="UP001253193">
    <property type="component" value="Unassembled WGS sequence"/>
</dbReference>
<comment type="caution">
    <text evidence="13">The sequence shown here is derived from an EMBL/GenBank/DDBJ whole genome shotgun (WGS) entry which is preliminary data.</text>
</comment>
<dbReference type="NCBIfam" id="TIGR02491">
    <property type="entry name" value="NrdG"/>
    <property type="match status" value="1"/>
</dbReference>
<dbReference type="PANTHER" id="PTHR30352">
    <property type="entry name" value="PYRUVATE FORMATE-LYASE-ACTIVATING ENZYME"/>
    <property type="match status" value="1"/>
</dbReference>
<dbReference type="GO" id="GO:0046872">
    <property type="term" value="F:metal ion binding"/>
    <property type="evidence" value="ECO:0007669"/>
    <property type="project" value="UniProtKB-KW"/>
</dbReference>
<dbReference type="SFLD" id="SFLDG01066">
    <property type="entry name" value="organic_radical-activating_enz"/>
    <property type="match status" value="1"/>
</dbReference>
<dbReference type="SUPFAM" id="SSF102114">
    <property type="entry name" value="Radical SAM enzymes"/>
    <property type="match status" value="1"/>
</dbReference>
<keyword evidence="8 12" id="KW-0560">Oxidoreductase</keyword>
<evidence type="ECO:0000256" key="2">
    <source>
        <dbReference type="ARBA" id="ARBA00003852"/>
    </source>
</evidence>
<dbReference type="RefSeq" id="WP_311020569.1">
    <property type="nucleotide sequence ID" value="NZ_JAUHGG010000003.1"/>
</dbReference>
<dbReference type="Gene3D" id="3.20.20.70">
    <property type="entry name" value="Aldolase class I"/>
    <property type="match status" value="1"/>
</dbReference>
<dbReference type="GO" id="GO:0004748">
    <property type="term" value="F:ribonucleoside-diphosphate reductase activity, thioredoxin disulfide as acceptor"/>
    <property type="evidence" value="ECO:0007669"/>
    <property type="project" value="TreeGrafter"/>
</dbReference>
<evidence type="ECO:0000256" key="9">
    <source>
        <dbReference type="ARBA" id="ARBA00023004"/>
    </source>
</evidence>
<dbReference type="PROSITE" id="PS01087">
    <property type="entry name" value="RADICAL_ACTIVATING"/>
    <property type="match status" value="1"/>
</dbReference>
<keyword evidence="7" id="KW-0479">Metal-binding</keyword>
<dbReference type="InterPro" id="IPR034457">
    <property type="entry name" value="Organic_radical-activating"/>
</dbReference>
<keyword evidence="6" id="KW-0949">S-adenosyl-L-methionine</keyword>
<keyword evidence="5" id="KW-0004">4Fe-4S</keyword>
<keyword evidence="10" id="KW-0411">Iron-sulfur</keyword>
<name>A0AAW8Q1Z3_VIBPH</name>
<dbReference type="Pfam" id="PF13353">
    <property type="entry name" value="Fer4_12"/>
    <property type="match status" value="1"/>
</dbReference>
<evidence type="ECO:0000313" key="14">
    <source>
        <dbReference type="Proteomes" id="UP001253193"/>
    </source>
</evidence>
<evidence type="ECO:0000256" key="1">
    <source>
        <dbReference type="ARBA" id="ARBA00001966"/>
    </source>
</evidence>
<dbReference type="EC" id="1.97.1.-" evidence="12"/>
<accession>A0AAW8Q1Z3</accession>
<evidence type="ECO:0000256" key="10">
    <source>
        <dbReference type="ARBA" id="ARBA00023014"/>
    </source>
</evidence>
<evidence type="ECO:0000313" key="13">
    <source>
        <dbReference type="EMBL" id="MDS1821654.1"/>
    </source>
</evidence>
<sequence>MNIIKIDKFDDKNGDGARMTLFVAGCPHKCEGCFNKVSWSYLSGFECTKDVVEAFFIDFSENEAFLNGISILGGEPLAPRNFQTVKEICRSFKQQFPTKNIWVWSGYTLEQIQQSPQRVVLDYVDTLVDGKFVQSLHDPHLKFRGSSNQRILNKGIDY</sequence>
<reference evidence="13" key="1">
    <citation type="submission" date="2023-06" db="EMBL/GenBank/DDBJ databases">
        <title>Genomic Diversity of Vibrio spp. and Metagenomic Analysis of Pathogens in Florida Gulf Coastal Waters Following Hurricane Ian.</title>
        <authorList>
            <person name="Brumfield K.D."/>
        </authorList>
    </citation>
    <scope>NUCLEOTIDE SEQUENCE</scope>
    <source>
        <strain evidence="13">WBS2B-138</strain>
    </source>
</reference>
<evidence type="ECO:0000256" key="8">
    <source>
        <dbReference type="ARBA" id="ARBA00023002"/>
    </source>
</evidence>
<dbReference type="PANTHER" id="PTHR30352:SF2">
    <property type="entry name" value="ANAEROBIC RIBONUCLEOSIDE-TRIPHOSPHATE REDUCTASE-ACTIVATING PROTEIN"/>
    <property type="match status" value="1"/>
</dbReference>
<proteinExistence type="inferred from homology"/>
<dbReference type="SFLD" id="SFLDG01063">
    <property type="entry name" value="activating_enzymes__group_1"/>
    <property type="match status" value="1"/>
</dbReference>
<dbReference type="GO" id="GO:0051539">
    <property type="term" value="F:4 iron, 4 sulfur cluster binding"/>
    <property type="evidence" value="ECO:0007669"/>
    <property type="project" value="UniProtKB-KW"/>
</dbReference>
<comment type="cofactor">
    <cofactor evidence="1">
        <name>[4Fe-4S] cluster</name>
        <dbReference type="ChEBI" id="CHEBI:49883"/>
    </cofactor>
</comment>
<dbReference type="InterPro" id="IPR058240">
    <property type="entry name" value="rSAM_sf"/>
</dbReference>
<dbReference type="InterPro" id="IPR013785">
    <property type="entry name" value="Aldolase_TIM"/>
</dbReference>
<evidence type="ECO:0000256" key="5">
    <source>
        <dbReference type="ARBA" id="ARBA00022485"/>
    </source>
</evidence>
<comment type="catalytic activity">
    <reaction evidence="11">
        <text>glycyl-[protein] + reduced [flavodoxin] + S-adenosyl-L-methionine = glycin-2-yl radical-[protein] + semiquinone [flavodoxin] + 5'-deoxyadenosine + L-methionine + H(+)</text>
        <dbReference type="Rhea" id="RHEA:61976"/>
        <dbReference type="Rhea" id="RHEA-COMP:10622"/>
        <dbReference type="Rhea" id="RHEA-COMP:14480"/>
        <dbReference type="Rhea" id="RHEA-COMP:15993"/>
        <dbReference type="Rhea" id="RHEA-COMP:15994"/>
        <dbReference type="ChEBI" id="CHEBI:15378"/>
        <dbReference type="ChEBI" id="CHEBI:17319"/>
        <dbReference type="ChEBI" id="CHEBI:29947"/>
        <dbReference type="ChEBI" id="CHEBI:32722"/>
        <dbReference type="ChEBI" id="CHEBI:57618"/>
        <dbReference type="ChEBI" id="CHEBI:57844"/>
        <dbReference type="ChEBI" id="CHEBI:59789"/>
        <dbReference type="ChEBI" id="CHEBI:140311"/>
    </reaction>
</comment>
<dbReference type="SFLD" id="SFLDS00029">
    <property type="entry name" value="Radical_SAM"/>
    <property type="match status" value="1"/>
</dbReference>
<dbReference type="SFLD" id="SFLDF00299">
    <property type="entry name" value="anaerobic_ribonucleoside-triph"/>
    <property type="match status" value="1"/>
</dbReference>
<evidence type="ECO:0000256" key="3">
    <source>
        <dbReference type="ARBA" id="ARBA00009777"/>
    </source>
</evidence>
<dbReference type="GO" id="GO:0043365">
    <property type="term" value="F:[formate-C-acetyltransferase]-activating enzyme activity"/>
    <property type="evidence" value="ECO:0007669"/>
    <property type="project" value="InterPro"/>
</dbReference>
<gene>
    <name evidence="13" type="primary">nrdG</name>
    <name evidence="13" type="ORF">QX249_13350</name>
</gene>
<dbReference type="AlphaFoldDB" id="A0AAW8Q1Z3"/>
<dbReference type="InterPro" id="IPR001989">
    <property type="entry name" value="Radical_activat_CS"/>
</dbReference>